<evidence type="ECO:0000256" key="3">
    <source>
        <dbReference type="ARBA" id="ARBA00022705"/>
    </source>
</evidence>
<evidence type="ECO:0000256" key="1">
    <source>
        <dbReference type="ARBA" id="ARBA00022679"/>
    </source>
</evidence>
<dbReference type="STRING" id="888061.AXF15_06410"/>
<dbReference type="Gene3D" id="1.20.272.10">
    <property type="match status" value="1"/>
</dbReference>
<evidence type="ECO:0000313" key="6">
    <source>
        <dbReference type="Proteomes" id="UP000063964"/>
    </source>
</evidence>
<evidence type="ECO:0000256" key="2">
    <source>
        <dbReference type="ARBA" id="ARBA00022695"/>
    </source>
</evidence>
<dbReference type="GO" id="GO:0003677">
    <property type="term" value="F:DNA binding"/>
    <property type="evidence" value="ECO:0007669"/>
    <property type="project" value="InterPro"/>
</dbReference>
<dbReference type="OrthoDB" id="5443838at2"/>
<accession>A0A0X8JPX5</accession>
<evidence type="ECO:0000256" key="4">
    <source>
        <dbReference type="ARBA" id="ARBA00022932"/>
    </source>
</evidence>
<dbReference type="GO" id="GO:0009360">
    <property type="term" value="C:DNA polymerase III complex"/>
    <property type="evidence" value="ECO:0007669"/>
    <property type="project" value="TreeGrafter"/>
</dbReference>
<keyword evidence="4" id="KW-0239">DNA-directed DNA polymerase</keyword>
<dbReference type="PANTHER" id="PTHR34388:SF1">
    <property type="entry name" value="DNA POLYMERASE III SUBUNIT DELTA"/>
    <property type="match status" value="1"/>
</dbReference>
<evidence type="ECO:0000313" key="5">
    <source>
        <dbReference type="EMBL" id="AMD92770.1"/>
    </source>
</evidence>
<dbReference type="GO" id="GO:0003887">
    <property type="term" value="F:DNA-directed DNA polymerase activity"/>
    <property type="evidence" value="ECO:0007669"/>
    <property type="project" value="UniProtKB-KW"/>
</dbReference>
<evidence type="ECO:0008006" key="7">
    <source>
        <dbReference type="Google" id="ProtNLM"/>
    </source>
</evidence>
<keyword evidence="1" id="KW-0808">Transferase</keyword>
<organism evidence="5 6">
    <name type="scientific">Desulfomicrobium orale DSM 12838</name>
    <dbReference type="NCBI Taxonomy" id="888061"/>
    <lineage>
        <taxon>Bacteria</taxon>
        <taxon>Pseudomonadati</taxon>
        <taxon>Thermodesulfobacteriota</taxon>
        <taxon>Desulfovibrionia</taxon>
        <taxon>Desulfovibrionales</taxon>
        <taxon>Desulfomicrobiaceae</taxon>
        <taxon>Desulfomicrobium</taxon>
    </lineage>
</organism>
<dbReference type="Proteomes" id="UP000063964">
    <property type="component" value="Chromosome"/>
</dbReference>
<proteinExistence type="predicted"/>
<sequence>MDRQGFSFLLSPDPELIKDRVAELLDGTGFAPRIFWGDEELPADYWQVLTVPSMMGPPNAVVLRRAQERDEEFWSRMDGALAMARPSVWPMFCLESEWKAGKPAPARAVTKGRYWAAARKNGWIWEHPGLSRATIGREVDGFAARHGLTFAPGVRKVLIESLPLATIALRNELEKILLLAGDGGVIRPEHLDTLQPEEPFEIFVFLRELQSPEGRRRAWDTLLNDPAMADGDMVFPISALLVREARLLWRLLHGEESKVQLPPGIKKQKQQLARQLGPDRVARLWDLALRTDTDIKTGRMRPAQALESLVRDAQRLW</sequence>
<dbReference type="AlphaFoldDB" id="A0A0X8JPX5"/>
<keyword evidence="2" id="KW-0548">Nucleotidyltransferase</keyword>
<dbReference type="PANTHER" id="PTHR34388">
    <property type="entry name" value="DNA POLYMERASE III SUBUNIT DELTA"/>
    <property type="match status" value="1"/>
</dbReference>
<keyword evidence="3" id="KW-0235">DNA replication</keyword>
<reference evidence="6" key="1">
    <citation type="submission" date="2016-02" db="EMBL/GenBank/DDBJ databases">
        <authorList>
            <person name="Holder M.E."/>
            <person name="Ajami N.J."/>
            <person name="Petrosino J.F."/>
        </authorList>
    </citation>
    <scope>NUCLEOTIDE SEQUENCE [LARGE SCALE GENOMIC DNA]</scope>
    <source>
        <strain evidence="6">DSM 12838</strain>
    </source>
</reference>
<dbReference type="InterPro" id="IPR005790">
    <property type="entry name" value="DNA_polIII_delta"/>
</dbReference>
<name>A0A0X8JPX5_9BACT</name>
<dbReference type="EMBL" id="CP014230">
    <property type="protein sequence ID" value="AMD92770.1"/>
    <property type="molecule type" value="Genomic_DNA"/>
</dbReference>
<protein>
    <recommendedName>
        <fullName evidence="7">DNA polymerase III subunit delta</fullName>
    </recommendedName>
</protein>
<dbReference type="GO" id="GO:0006261">
    <property type="term" value="P:DNA-templated DNA replication"/>
    <property type="evidence" value="ECO:0007669"/>
    <property type="project" value="TreeGrafter"/>
</dbReference>
<dbReference type="RefSeq" id="WP_066604909.1">
    <property type="nucleotide sequence ID" value="NZ_CP014230.1"/>
</dbReference>
<gene>
    <name evidence="5" type="ORF">AXF15_06410</name>
</gene>
<dbReference type="KEGG" id="doa:AXF15_06410"/>
<keyword evidence="6" id="KW-1185">Reference proteome</keyword>